<keyword evidence="3" id="KW-1185">Reference proteome</keyword>
<evidence type="ECO:0000256" key="1">
    <source>
        <dbReference type="SAM" id="MobiDB-lite"/>
    </source>
</evidence>
<name>A0A165U5J2_9APHY</name>
<dbReference type="Proteomes" id="UP000076727">
    <property type="component" value="Unassembled WGS sequence"/>
</dbReference>
<dbReference type="AlphaFoldDB" id="A0A165U5J2"/>
<evidence type="ECO:0000313" key="2">
    <source>
        <dbReference type="EMBL" id="KZT74424.1"/>
    </source>
</evidence>
<proteinExistence type="predicted"/>
<dbReference type="EMBL" id="KV429033">
    <property type="protein sequence ID" value="KZT74424.1"/>
    <property type="molecule type" value="Genomic_DNA"/>
</dbReference>
<organism evidence="2 3">
    <name type="scientific">Daedalea quercina L-15889</name>
    <dbReference type="NCBI Taxonomy" id="1314783"/>
    <lineage>
        <taxon>Eukaryota</taxon>
        <taxon>Fungi</taxon>
        <taxon>Dikarya</taxon>
        <taxon>Basidiomycota</taxon>
        <taxon>Agaricomycotina</taxon>
        <taxon>Agaricomycetes</taxon>
        <taxon>Polyporales</taxon>
        <taxon>Fomitopsis</taxon>
    </lineage>
</organism>
<gene>
    <name evidence="2" type="ORF">DAEQUDRAFT_192804</name>
</gene>
<feature type="region of interest" description="Disordered" evidence="1">
    <location>
        <begin position="331"/>
        <end position="355"/>
    </location>
</feature>
<sequence length="386" mass="42620">MAVILYRNTSSTPRARGPRRVIRHRATCSPHLLGSRILIRAAARTSRKLLDCDWATSARRQGSSHRDGAHACLPRAPPPLWPRSVQSTRSRASCALGILWQRARRAFCPRRSERVWGASDGPGLAGPRVCVGPRVRDGPHAQLGESGRKVRLSVLHAPRGPCSPLSQRPCPFRPISLVRRPQAHHNSALGTSRIPVSSWRADGSPELNVSQCPRGRAVHFSAARSIARSRLRRCGDRPRNLRRASSPRGPRVCSRSDPGQYIWTYTTYAWVHRLWCFAISPTHSGAHQNTWLIVICSTAHSPQTATTPECQLTPPPRCAHRRSWLRHPCTSRAPRTADRGPQTTEQRGGMDVSCRGASAPVEHERAIPGGAGRGVSVLDSKFRCAR</sequence>
<protein>
    <submittedName>
        <fullName evidence="2">Uncharacterized protein</fullName>
    </submittedName>
</protein>
<reference evidence="2 3" key="1">
    <citation type="journal article" date="2016" name="Mol. Biol. Evol.">
        <title>Comparative Genomics of Early-Diverging Mushroom-Forming Fungi Provides Insights into the Origins of Lignocellulose Decay Capabilities.</title>
        <authorList>
            <person name="Nagy L.G."/>
            <person name="Riley R."/>
            <person name="Tritt A."/>
            <person name="Adam C."/>
            <person name="Daum C."/>
            <person name="Floudas D."/>
            <person name="Sun H."/>
            <person name="Yadav J.S."/>
            <person name="Pangilinan J."/>
            <person name="Larsson K.H."/>
            <person name="Matsuura K."/>
            <person name="Barry K."/>
            <person name="Labutti K."/>
            <person name="Kuo R."/>
            <person name="Ohm R.A."/>
            <person name="Bhattacharya S.S."/>
            <person name="Shirouzu T."/>
            <person name="Yoshinaga Y."/>
            <person name="Martin F.M."/>
            <person name="Grigoriev I.V."/>
            <person name="Hibbett D.S."/>
        </authorList>
    </citation>
    <scope>NUCLEOTIDE SEQUENCE [LARGE SCALE GENOMIC DNA]</scope>
    <source>
        <strain evidence="2 3">L-15889</strain>
    </source>
</reference>
<evidence type="ECO:0000313" key="3">
    <source>
        <dbReference type="Proteomes" id="UP000076727"/>
    </source>
</evidence>
<accession>A0A165U5J2</accession>